<feature type="transmembrane region" description="Helical" evidence="7">
    <location>
        <begin position="220"/>
        <end position="238"/>
    </location>
</feature>
<accession>A0A5D4KFZ6</accession>
<evidence type="ECO:0000256" key="2">
    <source>
        <dbReference type="ARBA" id="ARBA00006386"/>
    </source>
</evidence>
<keyword evidence="3" id="KW-1003">Cell membrane</keyword>
<evidence type="ECO:0000256" key="3">
    <source>
        <dbReference type="ARBA" id="ARBA00022475"/>
    </source>
</evidence>
<feature type="transmembrane region" description="Helical" evidence="7">
    <location>
        <begin position="126"/>
        <end position="149"/>
    </location>
</feature>
<sequence length="336" mass="37205">MNTMRTWSQELLGILLFILFIGLFLAGDRLTPFLPDVMENSSFTNMVTIFLSILLEAVPFILIGVFASAIIQVFVSENMLQKLVPKRFPYLALFPAVFVGALLPICECAIVPVARRLIKKGVPAHLAMVIMVTAPILNPIVLASTYYAFQNNLTIVFGRMGIAAVAALLIGALLYKLFGKKDPLRVEKKEGHHHHHHEHHQGSNKILETIVHASDEFFDMGKYLIIGALIAAGFQTFLDREILNAVGSNEIFGPAVMMVFAYVVSLCSEADAFVASSFGSIFTSGSLLAFLVYGPMIDFKNTLLMLAYFKKRFVLLFIGVVTVVVYVCTLLFQILF</sequence>
<evidence type="ECO:0000313" key="9">
    <source>
        <dbReference type="Proteomes" id="UP000323317"/>
    </source>
</evidence>
<evidence type="ECO:0000256" key="6">
    <source>
        <dbReference type="ARBA" id="ARBA00023136"/>
    </source>
</evidence>
<evidence type="ECO:0000256" key="4">
    <source>
        <dbReference type="ARBA" id="ARBA00022692"/>
    </source>
</evidence>
<dbReference type="GO" id="GO:0005886">
    <property type="term" value="C:plasma membrane"/>
    <property type="evidence" value="ECO:0007669"/>
    <property type="project" value="UniProtKB-SubCell"/>
</dbReference>
<gene>
    <name evidence="8" type="ORF">FZC79_08410</name>
</gene>
<reference evidence="8 9" key="1">
    <citation type="submission" date="2019-08" db="EMBL/GenBank/DDBJ databases">
        <title>Bacillus genomes from the desert of Cuatro Cienegas, Coahuila.</title>
        <authorList>
            <person name="Olmedo-Alvarez G."/>
        </authorList>
    </citation>
    <scope>NUCLEOTIDE SEQUENCE [LARGE SCALE GENOMIC DNA]</scope>
    <source>
        <strain evidence="8 9">CH40_1T</strain>
    </source>
</reference>
<feature type="transmembrane region" description="Helical" evidence="7">
    <location>
        <begin position="50"/>
        <end position="76"/>
    </location>
</feature>
<dbReference type="InterPro" id="IPR005524">
    <property type="entry name" value="DUF318"/>
</dbReference>
<feature type="transmembrane region" description="Helical" evidence="7">
    <location>
        <begin position="272"/>
        <end position="293"/>
    </location>
</feature>
<dbReference type="Pfam" id="PF03773">
    <property type="entry name" value="ArsP_1"/>
    <property type="match status" value="1"/>
</dbReference>
<feature type="transmembrane region" description="Helical" evidence="7">
    <location>
        <begin position="313"/>
        <end position="335"/>
    </location>
</feature>
<keyword evidence="4 7" id="KW-0812">Transmembrane</keyword>
<protein>
    <submittedName>
        <fullName evidence="8">Permease</fullName>
    </submittedName>
</protein>
<dbReference type="AlphaFoldDB" id="A0A5D4KFZ6"/>
<name>A0A5D4KFZ6_9BACI</name>
<feature type="transmembrane region" description="Helical" evidence="7">
    <location>
        <begin position="156"/>
        <end position="178"/>
    </location>
</feature>
<evidence type="ECO:0000256" key="7">
    <source>
        <dbReference type="SAM" id="Phobius"/>
    </source>
</evidence>
<comment type="caution">
    <text evidence="8">The sequence shown here is derived from an EMBL/GenBank/DDBJ whole genome shotgun (WGS) entry which is preliminary data.</text>
</comment>
<comment type="similarity">
    <text evidence="2">Belongs to the UPF0718 family.</text>
</comment>
<organism evidence="8 9">
    <name type="scientific">Rossellomorea vietnamensis</name>
    <dbReference type="NCBI Taxonomy" id="218284"/>
    <lineage>
        <taxon>Bacteria</taxon>
        <taxon>Bacillati</taxon>
        <taxon>Bacillota</taxon>
        <taxon>Bacilli</taxon>
        <taxon>Bacillales</taxon>
        <taxon>Bacillaceae</taxon>
        <taxon>Rossellomorea</taxon>
    </lineage>
</organism>
<dbReference type="RefSeq" id="WP_148946373.1">
    <property type="nucleotide sequence ID" value="NZ_JBNIKK010000021.1"/>
</dbReference>
<dbReference type="PANTHER" id="PTHR34184:SF4">
    <property type="entry name" value="UPF0718 PROTEIN YCGR"/>
    <property type="match status" value="1"/>
</dbReference>
<feature type="transmembrane region" description="Helical" evidence="7">
    <location>
        <begin position="88"/>
        <end position="114"/>
    </location>
</feature>
<dbReference type="EMBL" id="VTEH01000004">
    <property type="protein sequence ID" value="TYR76162.1"/>
    <property type="molecule type" value="Genomic_DNA"/>
</dbReference>
<evidence type="ECO:0000313" key="8">
    <source>
        <dbReference type="EMBL" id="TYR76162.1"/>
    </source>
</evidence>
<dbReference type="PANTHER" id="PTHR34184">
    <property type="entry name" value="UPF0718 PROTEIN YCGR"/>
    <property type="match status" value="1"/>
</dbReference>
<comment type="subcellular location">
    <subcellularLocation>
        <location evidence="1">Cell membrane</location>
        <topology evidence="1">Multi-pass membrane protein</topology>
    </subcellularLocation>
</comment>
<dbReference type="InterPro" id="IPR052923">
    <property type="entry name" value="UPF0718"/>
</dbReference>
<evidence type="ECO:0000256" key="1">
    <source>
        <dbReference type="ARBA" id="ARBA00004651"/>
    </source>
</evidence>
<dbReference type="Proteomes" id="UP000323317">
    <property type="component" value="Unassembled WGS sequence"/>
</dbReference>
<evidence type="ECO:0000256" key="5">
    <source>
        <dbReference type="ARBA" id="ARBA00022989"/>
    </source>
</evidence>
<keyword evidence="5 7" id="KW-1133">Transmembrane helix</keyword>
<feature type="transmembrane region" description="Helical" evidence="7">
    <location>
        <begin position="250"/>
        <end position="266"/>
    </location>
</feature>
<proteinExistence type="inferred from homology"/>
<keyword evidence="6 7" id="KW-0472">Membrane</keyword>